<dbReference type="GO" id="GO:0005829">
    <property type="term" value="C:cytosol"/>
    <property type="evidence" value="ECO:0007669"/>
    <property type="project" value="TreeGrafter"/>
</dbReference>
<keyword evidence="5 10" id="KW-0436">Ligase</keyword>
<sequence length="494" mass="57200">MVVLSQDRITNFLKSDRVTYKGLEKENLRSDIDGKITNNTFPDVFGVHNFNRYITLDYSEPHLEIVTPPFENNLDVFNFLHDLHTYVENNLDGDMLWNYSMPPKFKSKYIKLPPHGKTNSTKLAHLYRLGLRNRYGDKMQSTAGIHFNFSFSESAISHIGCEKTELYLGTCRNFLRVFPMILRLMGCSPVAHNSFLKGRNINIENLNDEDCYLPKSTSLRVSRLGYYSEEQDENFITFNTLEGYLETIKDYINIPNDKFKDISLDLKQQVNNGTIQMESELYNHIRPKGIISKDIRPYNQLKENGIEYLEIRSIDLNPYSSIGISMEDIEFLELVSLYCALSDAPKINDVESLCIKENIRRSSESGQNCNFISSLDGDKAEVPADVITNSFLGELEDFAKIMGLSKEKKKMFEEFFQRNTTTLSMKFIEDVEKSGGVLPLVLEKSVHTKRNIDDKNLSLFKKERELSEKEYLKEKNEDKILFEDYLEAFRGEIK</sequence>
<dbReference type="InterPro" id="IPR006334">
    <property type="entry name" value="Glut_cys_ligase"/>
</dbReference>
<dbReference type="PANTHER" id="PTHR38761:SF1">
    <property type="entry name" value="GLUTAMATE--CYSTEINE LIGASE"/>
    <property type="match status" value="1"/>
</dbReference>
<accession>A0A520MUB5</accession>
<evidence type="ECO:0000313" key="13">
    <source>
        <dbReference type="EMBL" id="RZO24774.1"/>
    </source>
</evidence>
<evidence type="ECO:0000256" key="3">
    <source>
        <dbReference type="ARBA" id="ARBA00012220"/>
    </source>
</evidence>
<dbReference type="Proteomes" id="UP000320146">
    <property type="component" value="Unassembled WGS sequence"/>
</dbReference>
<name>A0A520MUB5_9GAMM</name>
<dbReference type="GO" id="GO:0046872">
    <property type="term" value="F:metal ion binding"/>
    <property type="evidence" value="ECO:0007669"/>
    <property type="project" value="TreeGrafter"/>
</dbReference>
<evidence type="ECO:0000256" key="2">
    <source>
        <dbReference type="ARBA" id="ARBA00008772"/>
    </source>
</evidence>
<keyword evidence="7" id="KW-0547">Nucleotide-binding</keyword>
<evidence type="ECO:0000256" key="4">
    <source>
        <dbReference type="ARBA" id="ARBA00014618"/>
    </source>
</evidence>
<proteinExistence type="inferred from homology"/>
<dbReference type="InterPro" id="IPR014746">
    <property type="entry name" value="Gln_synth/guanido_kin_cat_dom"/>
</dbReference>
<dbReference type="UniPathway" id="UPA00142">
    <property type="reaction ID" value="UER00209"/>
</dbReference>
<dbReference type="AlphaFoldDB" id="A0A520MUB5"/>
<gene>
    <name evidence="13" type="ORF">EVA99_00665</name>
</gene>
<protein>
    <recommendedName>
        <fullName evidence="4 11">Glutamate--cysteine ligase</fullName>
        <ecNumber evidence="3 11">6.3.2.2</ecNumber>
    </recommendedName>
</protein>
<feature type="domain" description="Glutamate--cysteine ligase" evidence="12">
    <location>
        <begin position="19"/>
        <end position="360"/>
    </location>
</feature>
<evidence type="ECO:0000313" key="14">
    <source>
        <dbReference type="Proteomes" id="UP000320146"/>
    </source>
</evidence>
<keyword evidence="8" id="KW-0067">ATP-binding</keyword>
<dbReference type="EC" id="6.3.2.2" evidence="3 11"/>
<organism evidence="13 14">
    <name type="scientific">SAR86 cluster bacterium</name>
    <dbReference type="NCBI Taxonomy" id="2030880"/>
    <lineage>
        <taxon>Bacteria</taxon>
        <taxon>Pseudomonadati</taxon>
        <taxon>Pseudomonadota</taxon>
        <taxon>Gammaproteobacteria</taxon>
        <taxon>SAR86 cluster</taxon>
    </lineage>
</organism>
<dbReference type="GO" id="GO:0005524">
    <property type="term" value="F:ATP binding"/>
    <property type="evidence" value="ECO:0007669"/>
    <property type="project" value="UniProtKB-KW"/>
</dbReference>
<dbReference type="Pfam" id="PF04262">
    <property type="entry name" value="Glu_cys_ligase"/>
    <property type="match status" value="1"/>
</dbReference>
<evidence type="ECO:0000256" key="5">
    <source>
        <dbReference type="ARBA" id="ARBA00022598"/>
    </source>
</evidence>
<keyword evidence="6 10" id="KW-0317">Glutathione biosynthesis</keyword>
<dbReference type="GO" id="GO:0006750">
    <property type="term" value="P:glutathione biosynthetic process"/>
    <property type="evidence" value="ECO:0007669"/>
    <property type="project" value="UniProtKB-UniPathway"/>
</dbReference>
<evidence type="ECO:0000256" key="7">
    <source>
        <dbReference type="ARBA" id="ARBA00022741"/>
    </source>
</evidence>
<evidence type="ECO:0000259" key="12">
    <source>
        <dbReference type="Pfam" id="PF04262"/>
    </source>
</evidence>
<dbReference type="GO" id="GO:0004357">
    <property type="term" value="F:glutamate-cysteine ligase activity"/>
    <property type="evidence" value="ECO:0007669"/>
    <property type="project" value="UniProtKB-EC"/>
</dbReference>
<evidence type="ECO:0000256" key="6">
    <source>
        <dbReference type="ARBA" id="ARBA00022684"/>
    </source>
</evidence>
<comment type="catalytic activity">
    <reaction evidence="9 11">
        <text>L-cysteine + L-glutamate + ATP = gamma-L-glutamyl-L-cysteine + ADP + phosphate + H(+)</text>
        <dbReference type="Rhea" id="RHEA:13285"/>
        <dbReference type="ChEBI" id="CHEBI:15378"/>
        <dbReference type="ChEBI" id="CHEBI:29985"/>
        <dbReference type="ChEBI" id="CHEBI:30616"/>
        <dbReference type="ChEBI" id="CHEBI:35235"/>
        <dbReference type="ChEBI" id="CHEBI:43474"/>
        <dbReference type="ChEBI" id="CHEBI:58173"/>
        <dbReference type="ChEBI" id="CHEBI:456216"/>
        <dbReference type="EC" id="6.3.2.2"/>
    </reaction>
</comment>
<dbReference type="EMBL" id="SHBL01000003">
    <property type="protein sequence ID" value="RZO24774.1"/>
    <property type="molecule type" value="Genomic_DNA"/>
</dbReference>
<evidence type="ECO:0000256" key="11">
    <source>
        <dbReference type="RuleBase" id="RU004391"/>
    </source>
</evidence>
<evidence type="ECO:0000256" key="1">
    <source>
        <dbReference type="ARBA" id="ARBA00005006"/>
    </source>
</evidence>
<dbReference type="InterPro" id="IPR007370">
    <property type="entry name" value="Glu_cys_ligase"/>
</dbReference>
<evidence type="ECO:0000256" key="9">
    <source>
        <dbReference type="ARBA" id="ARBA00048819"/>
    </source>
</evidence>
<comment type="caution">
    <text evidence="13">The sequence shown here is derived from an EMBL/GenBank/DDBJ whole genome shotgun (WGS) entry which is preliminary data.</text>
</comment>
<comment type="pathway">
    <text evidence="1 11">Sulfur metabolism; glutathione biosynthesis; glutathione from L-cysteine and L-glutamate: step 1/2.</text>
</comment>
<evidence type="ECO:0000256" key="10">
    <source>
        <dbReference type="RuleBase" id="RU003544"/>
    </source>
</evidence>
<reference evidence="13 14" key="1">
    <citation type="submission" date="2019-02" db="EMBL/GenBank/DDBJ databases">
        <title>Prokaryotic population dynamics and viral predation in marine succession experiment using metagenomics: the confinement effect.</title>
        <authorList>
            <person name="Haro-Moreno J.M."/>
            <person name="Rodriguez-Valera F."/>
            <person name="Lopez-Perez M."/>
        </authorList>
    </citation>
    <scope>NUCLEOTIDE SEQUENCE [LARGE SCALE GENOMIC DNA]</scope>
    <source>
        <strain evidence="13">MED-G166</strain>
    </source>
</reference>
<evidence type="ECO:0000256" key="8">
    <source>
        <dbReference type="ARBA" id="ARBA00022840"/>
    </source>
</evidence>
<dbReference type="SUPFAM" id="SSF55931">
    <property type="entry name" value="Glutamine synthetase/guanido kinase"/>
    <property type="match status" value="1"/>
</dbReference>
<comment type="similarity">
    <text evidence="2">Belongs to the glutamate--cysteine ligase type 1 family. Type 1 subfamily.</text>
</comment>
<dbReference type="Gene3D" id="3.30.590.20">
    <property type="match status" value="1"/>
</dbReference>
<dbReference type="PANTHER" id="PTHR38761">
    <property type="entry name" value="GLUTAMATE--CYSTEINE LIGASE"/>
    <property type="match status" value="1"/>
</dbReference>